<dbReference type="AlphaFoldDB" id="A0ABD3QF05"/>
<dbReference type="Gene3D" id="1.20.1540.10">
    <property type="entry name" value="Rhomboid-like"/>
    <property type="match status" value="1"/>
</dbReference>
<feature type="transmembrane region" description="Helical" evidence="5">
    <location>
        <begin position="327"/>
        <end position="349"/>
    </location>
</feature>
<dbReference type="InterPro" id="IPR022764">
    <property type="entry name" value="Peptidase_S54_rhomboid_dom"/>
</dbReference>
<feature type="transmembrane region" description="Helical" evidence="5">
    <location>
        <begin position="259"/>
        <end position="279"/>
    </location>
</feature>
<dbReference type="InterPro" id="IPR050925">
    <property type="entry name" value="Rhomboid_protease_S54"/>
</dbReference>
<dbReference type="GO" id="GO:0016020">
    <property type="term" value="C:membrane"/>
    <property type="evidence" value="ECO:0007669"/>
    <property type="project" value="UniProtKB-SubCell"/>
</dbReference>
<evidence type="ECO:0000256" key="1">
    <source>
        <dbReference type="ARBA" id="ARBA00004141"/>
    </source>
</evidence>
<evidence type="ECO:0000256" key="2">
    <source>
        <dbReference type="ARBA" id="ARBA00022692"/>
    </source>
</evidence>
<dbReference type="PANTHER" id="PTHR43731">
    <property type="entry name" value="RHOMBOID PROTEASE"/>
    <property type="match status" value="1"/>
</dbReference>
<dbReference type="EMBL" id="JALLAZ020000274">
    <property type="protein sequence ID" value="KAL3798942.1"/>
    <property type="molecule type" value="Genomic_DNA"/>
</dbReference>
<gene>
    <name evidence="7" type="ORF">ACHAW5_003068</name>
</gene>
<keyword evidence="4 5" id="KW-0472">Membrane</keyword>
<keyword evidence="3 5" id="KW-1133">Transmembrane helix</keyword>
<accession>A0ABD3QF05</accession>
<dbReference type="PANTHER" id="PTHR43731:SF26">
    <property type="entry name" value="RHOMBOID-LIKE PROTEIN 10, CHLOROPLASTIC"/>
    <property type="match status" value="1"/>
</dbReference>
<comment type="subcellular location">
    <subcellularLocation>
        <location evidence="1">Membrane</location>
        <topology evidence="1">Multi-pass membrane protein</topology>
    </subcellularLocation>
</comment>
<organism evidence="7 8">
    <name type="scientific">Stephanodiscus triporus</name>
    <dbReference type="NCBI Taxonomy" id="2934178"/>
    <lineage>
        <taxon>Eukaryota</taxon>
        <taxon>Sar</taxon>
        <taxon>Stramenopiles</taxon>
        <taxon>Ochrophyta</taxon>
        <taxon>Bacillariophyta</taxon>
        <taxon>Coscinodiscophyceae</taxon>
        <taxon>Thalassiosirophycidae</taxon>
        <taxon>Stephanodiscales</taxon>
        <taxon>Stephanodiscaceae</taxon>
        <taxon>Stephanodiscus</taxon>
    </lineage>
</organism>
<sequence length="443" mass="48919">MQAFVDTYSLARAPPWHRMPRAHPAASKIPITYTSFYQRSNGIVGWHGFGLYSRRENRDRRNDVNDEDGIENNGIDMKTDFIDFDEMDKKLFDDLPEYGTIRSLESPYENYSPIDPLSVDEIELWMEKNNLRNKKQQKKRLWSILFPWVSPLSSLLLPGRHSAPSDRDRSSRRIAYSNNFNDDFPYPILIRGFISEPNSARNLIISINIVAFIYQIVTAVWYLPGFNRVLAASVAGDAYAAAALNRDLSSISKWTSTEVVLRALGLIGGGAGVVIAASGSSTLRGAMGKVGRGPIAAHSMGPFFLDYAHQPYPLSSVQKHRYLSSGFLHGSLLHLGINLRALLSLPLWLENGIGKGVYLSAYMVAVVTGNISQTLSTLGDLTGRSASSLCIGASGGICGLYGLMLVSLLKMGNADAAYYVMKHMVWLLLFGFLVPSGMNDPTH</sequence>
<dbReference type="SUPFAM" id="SSF144091">
    <property type="entry name" value="Rhomboid-like"/>
    <property type="match status" value="1"/>
</dbReference>
<protein>
    <recommendedName>
        <fullName evidence="6">Peptidase S54 rhomboid domain-containing protein</fullName>
    </recommendedName>
</protein>
<feature type="transmembrane region" description="Helical" evidence="5">
    <location>
        <begin position="203"/>
        <end position="223"/>
    </location>
</feature>
<dbReference type="InterPro" id="IPR035952">
    <property type="entry name" value="Rhomboid-like_sf"/>
</dbReference>
<keyword evidence="2 5" id="KW-0812">Transmembrane</keyword>
<name>A0ABD3QF05_9STRA</name>
<evidence type="ECO:0000256" key="5">
    <source>
        <dbReference type="SAM" id="Phobius"/>
    </source>
</evidence>
<reference evidence="7 8" key="1">
    <citation type="submission" date="2024-10" db="EMBL/GenBank/DDBJ databases">
        <title>Updated reference genomes for cyclostephanoid diatoms.</title>
        <authorList>
            <person name="Roberts W.R."/>
            <person name="Alverson A.J."/>
        </authorList>
    </citation>
    <scope>NUCLEOTIDE SEQUENCE [LARGE SCALE GENOMIC DNA]</scope>
    <source>
        <strain evidence="7 8">AJA276-08</strain>
    </source>
</reference>
<feature type="transmembrane region" description="Helical" evidence="5">
    <location>
        <begin position="386"/>
        <end position="409"/>
    </location>
</feature>
<comment type="caution">
    <text evidence="7">The sequence shown here is derived from an EMBL/GenBank/DDBJ whole genome shotgun (WGS) entry which is preliminary data.</text>
</comment>
<feature type="domain" description="Peptidase S54 rhomboid" evidence="6">
    <location>
        <begin position="318"/>
        <end position="427"/>
    </location>
</feature>
<evidence type="ECO:0000256" key="3">
    <source>
        <dbReference type="ARBA" id="ARBA00022989"/>
    </source>
</evidence>
<evidence type="ECO:0000313" key="7">
    <source>
        <dbReference type="EMBL" id="KAL3798942.1"/>
    </source>
</evidence>
<evidence type="ECO:0000256" key="4">
    <source>
        <dbReference type="ARBA" id="ARBA00023136"/>
    </source>
</evidence>
<dbReference type="Pfam" id="PF01694">
    <property type="entry name" value="Rhomboid"/>
    <property type="match status" value="1"/>
</dbReference>
<feature type="transmembrane region" description="Helical" evidence="5">
    <location>
        <begin position="416"/>
        <end position="434"/>
    </location>
</feature>
<proteinExistence type="predicted"/>
<keyword evidence="8" id="KW-1185">Reference proteome</keyword>
<evidence type="ECO:0000259" key="6">
    <source>
        <dbReference type="Pfam" id="PF01694"/>
    </source>
</evidence>
<dbReference type="Proteomes" id="UP001530315">
    <property type="component" value="Unassembled WGS sequence"/>
</dbReference>
<evidence type="ECO:0000313" key="8">
    <source>
        <dbReference type="Proteomes" id="UP001530315"/>
    </source>
</evidence>
<feature type="transmembrane region" description="Helical" evidence="5">
    <location>
        <begin position="356"/>
        <end position="374"/>
    </location>
</feature>